<sequence length="105" mass="12378">MKLRCAQDTLHTNSFRTFKVTIHVPVQIHHDRHQPRMLSKTMQARHPSVLMGNLMIHSLVRNAEQKFYIKKNFNAPKACTVRRLKHLIELMLPLKFGIKIEHEAM</sequence>
<evidence type="ECO:0000313" key="2">
    <source>
        <dbReference type="Proteomes" id="UP000092445"/>
    </source>
</evidence>
<reference evidence="2" key="1">
    <citation type="submission" date="2014-03" db="EMBL/GenBank/DDBJ databases">
        <authorList>
            <person name="Aksoy S."/>
            <person name="Warren W."/>
            <person name="Wilson R.K."/>
        </authorList>
    </citation>
    <scope>NUCLEOTIDE SEQUENCE [LARGE SCALE GENOMIC DNA]</scope>
    <source>
        <strain evidence="2">IAEA</strain>
    </source>
</reference>
<name>A0A1B0A9T6_GLOPL</name>
<dbReference type="AlphaFoldDB" id="A0A1B0A9T6"/>
<dbReference type="VEuPathDB" id="VectorBase:GPAI038793"/>
<keyword evidence="2" id="KW-1185">Reference proteome</keyword>
<dbReference type="EnsemblMetazoa" id="GPAI038793-RA">
    <property type="protein sequence ID" value="GPAI038793-PA"/>
    <property type="gene ID" value="GPAI038793"/>
</dbReference>
<reference evidence="1" key="2">
    <citation type="submission" date="2020-05" db="UniProtKB">
        <authorList>
            <consortium name="EnsemblMetazoa"/>
        </authorList>
    </citation>
    <scope>IDENTIFICATION</scope>
    <source>
        <strain evidence="1">IAEA</strain>
    </source>
</reference>
<dbReference type="Proteomes" id="UP000092445">
    <property type="component" value="Unassembled WGS sequence"/>
</dbReference>
<protein>
    <submittedName>
        <fullName evidence="1">Uncharacterized protein</fullName>
    </submittedName>
</protein>
<accession>A0A1B0A9T6</accession>
<evidence type="ECO:0000313" key="1">
    <source>
        <dbReference type="EnsemblMetazoa" id="GPAI038793-PA"/>
    </source>
</evidence>
<organism evidence="1 2">
    <name type="scientific">Glossina pallidipes</name>
    <name type="common">Tsetse fly</name>
    <dbReference type="NCBI Taxonomy" id="7398"/>
    <lineage>
        <taxon>Eukaryota</taxon>
        <taxon>Metazoa</taxon>
        <taxon>Ecdysozoa</taxon>
        <taxon>Arthropoda</taxon>
        <taxon>Hexapoda</taxon>
        <taxon>Insecta</taxon>
        <taxon>Pterygota</taxon>
        <taxon>Neoptera</taxon>
        <taxon>Endopterygota</taxon>
        <taxon>Diptera</taxon>
        <taxon>Brachycera</taxon>
        <taxon>Muscomorpha</taxon>
        <taxon>Hippoboscoidea</taxon>
        <taxon>Glossinidae</taxon>
        <taxon>Glossina</taxon>
    </lineage>
</organism>
<proteinExistence type="predicted"/>